<name>A0A850QZH2_PHODD</name>
<protein>
    <submittedName>
        <fullName evidence="2">Uncharacterized protein</fullName>
    </submittedName>
</protein>
<reference evidence="2 4" key="2">
    <citation type="submission" date="2020-06" db="EMBL/GenBank/DDBJ databases">
        <title>Photobacterium damselae subsp. damselae comparative genomics.</title>
        <authorList>
            <person name="Osorio C.R."/>
        </authorList>
    </citation>
    <scope>NUCLEOTIDE SEQUENCE [LARGE SCALE GENOMIC DNA]</scope>
    <source>
        <strain evidence="2 4">TW250/03</strain>
    </source>
</reference>
<gene>
    <name evidence="1" type="ORF">F6450_00965</name>
    <name evidence="2" type="ORF">HWA77_24875</name>
</gene>
<comment type="caution">
    <text evidence="2">The sequence shown here is derived from an EMBL/GenBank/DDBJ whole genome shotgun (WGS) entry which is preliminary data.</text>
</comment>
<evidence type="ECO:0000313" key="4">
    <source>
        <dbReference type="Proteomes" id="UP000533429"/>
    </source>
</evidence>
<proteinExistence type="predicted"/>
<dbReference type="RefSeq" id="WP_106340372.1">
    <property type="nucleotide sequence ID" value="NZ_PVXI01000106.1"/>
</dbReference>
<dbReference type="AlphaFoldDB" id="A0A850QZH2"/>
<evidence type="ECO:0000313" key="2">
    <source>
        <dbReference type="EMBL" id="NVP03443.1"/>
    </source>
</evidence>
<dbReference type="Proteomes" id="UP000533429">
    <property type="component" value="Unassembled WGS sequence"/>
</dbReference>
<organism evidence="2 4">
    <name type="scientific">Photobacterium damselae subsp. damselae</name>
    <name type="common">Listonella damsela</name>
    <dbReference type="NCBI Taxonomy" id="85581"/>
    <lineage>
        <taxon>Bacteria</taxon>
        <taxon>Pseudomonadati</taxon>
        <taxon>Pseudomonadota</taxon>
        <taxon>Gammaproteobacteria</taxon>
        <taxon>Vibrionales</taxon>
        <taxon>Vibrionaceae</taxon>
        <taxon>Photobacterium</taxon>
    </lineage>
</organism>
<dbReference type="EMBL" id="JABXOR010001611">
    <property type="protein sequence ID" value="NVP03443.1"/>
    <property type="molecule type" value="Genomic_DNA"/>
</dbReference>
<sequence>MTKNKQLKVKIPRNTAYKLLRSPEAKKSACISKEEQQAAEKLAAVSSARLVDQIQQYAHSDEQQIDLSRRCRAVGLDWYSDLDNHVQFRL</sequence>
<accession>A0A850QZH2</accession>
<dbReference type="Proteomes" id="UP000480943">
    <property type="component" value="Unassembled WGS sequence"/>
</dbReference>
<evidence type="ECO:0000313" key="1">
    <source>
        <dbReference type="EMBL" id="KAB1185694.1"/>
    </source>
</evidence>
<evidence type="ECO:0000313" key="3">
    <source>
        <dbReference type="Proteomes" id="UP000480943"/>
    </source>
</evidence>
<dbReference type="EMBL" id="VZUQ01000014">
    <property type="protein sequence ID" value="KAB1185694.1"/>
    <property type="molecule type" value="Genomic_DNA"/>
</dbReference>
<reference evidence="1 3" key="1">
    <citation type="submission" date="2019-09" db="EMBL/GenBank/DDBJ databases">
        <title>Photobacterium damselae subsp. damselae CDC-2227-81, a human clinical isolate.</title>
        <authorList>
            <person name="Osorio C.R."/>
        </authorList>
    </citation>
    <scope>NUCLEOTIDE SEQUENCE [LARGE SCALE GENOMIC DNA]</scope>
    <source>
        <strain evidence="1 3">CDC-2227-81</strain>
    </source>
</reference>